<keyword evidence="3" id="KW-0804">Transcription</keyword>
<dbReference type="AlphaFoldDB" id="A0A4R2JF63"/>
<dbReference type="SMART" id="SM00862">
    <property type="entry name" value="Trans_reg_C"/>
    <property type="match status" value="1"/>
</dbReference>
<dbReference type="InterPro" id="IPR001867">
    <property type="entry name" value="OmpR/PhoB-type_DNA-bd"/>
</dbReference>
<keyword evidence="6" id="KW-1185">Reference proteome</keyword>
<dbReference type="InterPro" id="IPR029016">
    <property type="entry name" value="GAF-like_dom_sf"/>
</dbReference>
<keyword evidence="1" id="KW-0805">Transcription regulation</keyword>
<dbReference type="InterPro" id="IPR003018">
    <property type="entry name" value="GAF"/>
</dbReference>
<evidence type="ECO:0000256" key="2">
    <source>
        <dbReference type="ARBA" id="ARBA00023125"/>
    </source>
</evidence>
<dbReference type="Gene3D" id="1.10.10.10">
    <property type="entry name" value="Winged helix-like DNA-binding domain superfamily/Winged helix DNA-binding domain"/>
    <property type="match status" value="1"/>
</dbReference>
<dbReference type="RefSeq" id="WP_132119064.1">
    <property type="nucleotide sequence ID" value="NZ_SLWS01000005.1"/>
</dbReference>
<accession>A0A4R2JF63</accession>
<dbReference type="GO" id="GO:0000160">
    <property type="term" value="P:phosphorelay signal transduction system"/>
    <property type="evidence" value="ECO:0007669"/>
    <property type="project" value="InterPro"/>
</dbReference>
<comment type="caution">
    <text evidence="5">The sequence shown here is derived from an EMBL/GenBank/DDBJ whole genome shotgun (WGS) entry which is preliminary data.</text>
</comment>
<dbReference type="OrthoDB" id="3928741at2"/>
<gene>
    <name evidence="5" type="ORF">EV192_105430</name>
</gene>
<dbReference type="EMBL" id="SLWS01000005">
    <property type="protein sequence ID" value="TCO58363.1"/>
    <property type="molecule type" value="Genomic_DNA"/>
</dbReference>
<dbReference type="GO" id="GO:0003677">
    <property type="term" value="F:DNA binding"/>
    <property type="evidence" value="ECO:0007669"/>
    <property type="project" value="UniProtKB-KW"/>
</dbReference>
<dbReference type="Proteomes" id="UP000295680">
    <property type="component" value="Unassembled WGS sequence"/>
</dbReference>
<keyword evidence="2" id="KW-0238">DNA-binding</keyword>
<dbReference type="GO" id="GO:0006355">
    <property type="term" value="P:regulation of DNA-templated transcription"/>
    <property type="evidence" value="ECO:0007669"/>
    <property type="project" value="InterPro"/>
</dbReference>
<evidence type="ECO:0000259" key="4">
    <source>
        <dbReference type="SMART" id="SM00862"/>
    </source>
</evidence>
<name>A0A4R2JF63_9PSEU</name>
<evidence type="ECO:0000256" key="1">
    <source>
        <dbReference type="ARBA" id="ARBA00023015"/>
    </source>
</evidence>
<organism evidence="5 6">
    <name type="scientific">Actinocrispum wychmicini</name>
    <dbReference type="NCBI Taxonomy" id="1213861"/>
    <lineage>
        <taxon>Bacteria</taxon>
        <taxon>Bacillati</taxon>
        <taxon>Actinomycetota</taxon>
        <taxon>Actinomycetes</taxon>
        <taxon>Pseudonocardiales</taxon>
        <taxon>Pseudonocardiaceae</taxon>
        <taxon>Actinocrispum</taxon>
    </lineage>
</organism>
<reference evidence="5 6" key="1">
    <citation type="submission" date="2019-03" db="EMBL/GenBank/DDBJ databases">
        <title>Genomic Encyclopedia of Type Strains, Phase IV (KMG-IV): sequencing the most valuable type-strain genomes for metagenomic binning, comparative biology and taxonomic classification.</title>
        <authorList>
            <person name="Goeker M."/>
        </authorList>
    </citation>
    <scope>NUCLEOTIDE SEQUENCE [LARGE SCALE GENOMIC DNA]</scope>
    <source>
        <strain evidence="5 6">DSM 45934</strain>
    </source>
</reference>
<dbReference type="Gene3D" id="3.30.450.40">
    <property type="match status" value="1"/>
</dbReference>
<protein>
    <submittedName>
        <fullName evidence="5">GAF domain-containing protein</fullName>
    </submittedName>
</protein>
<evidence type="ECO:0000256" key="3">
    <source>
        <dbReference type="ARBA" id="ARBA00023163"/>
    </source>
</evidence>
<proteinExistence type="predicted"/>
<evidence type="ECO:0000313" key="5">
    <source>
        <dbReference type="EMBL" id="TCO58363.1"/>
    </source>
</evidence>
<sequence length="472" mass="51163">MTDPAGYAELVSQLRDGVHGGGPRALVSASWQRSLAASIDPDLSEPPVVYDQDEVAELRTDHPLAPVMPALRAMLVSIADEAEHIMIIADASGHVLWREGSARVCVNADKVSLTEGTRWTEDAIGTNAMGTAIAVNGPVMIHAAEHLVRTYHPWTCAAAPVHDPDTGALVGVIDVTGPVSTMHPSTLALVSTAAQLAESQLRLHLTARDERFRQRNMRHLSGVSAGALLSRSGRVIASSGVPLPSRVDTNQGTLWLPDGREATVEPLAEGFLLRLVNTARNRPPLLTLPFLGANEPRALMDGREIQLTLRHAEILTLLALHPKGLTAEQLALALYGESGNPVTARAEIHRLRGQLGPSVVRTKPYRLDTEVDADFINLRKPLRERRVRDAVALWRGPLLPRSTAPGICGERDEVLAQLRSLAIERGDPDTLWSFTRATHDQTALEALLRCLPTSDPRRGRAESELRSSLLAD</sequence>
<dbReference type="Pfam" id="PF01590">
    <property type="entry name" value="GAF"/>
    <property type="match status" value="1"/>
</dbReference>
<feature type="domain" description="OmpR/PhoB-type" evidence="4">
    <location>
        <begin position="302"/>
        <end position="367"/>
    </location>
</feature>
<dbReference type="InterPro" id="IPR036388">
    <property type="entry name" value="WH-like_DNA-bd_sf"/>
</dbReference>
<evidence type="ECO:0000313" key="6">
    <source>
        <dbReference type="Proteomes" id="UP000295680"/>
    </source>
</evidence>